<feature type="transmembrane region" description="Helical" evidence="8">
    <location>
        <begin position="12"/>
        <end position="36"/>
    </location>
</feature>
<feature type="transmembrane region" description="Helical" evidence="8">
    <location>
        <begin position="106"/>
        <end position="129"/>
    </location>
</feature>
<name>A0A6J6KVT3_9ZZZZ</name>
<evidence type="ECO:0000313" key="10">
    <source>
        <dbReference type="EMBL" id="CAB4653940.1"/>
    </source>
</evidence>
<feature type="transmembrane region" description="Helical" evidence="8">
    <location>
        <begin position="74"/>
        <end position="94"/>
    </location>
</feature>
<keyword evidence="6 8" id="KW-1133">Transmembrane helix</keyword>
<dbReference type="InterPro" id="IPR051789">
    <property type="entry name" value="Bact_Polyamine_Transport"/>
</dbReference>
<dbReference type="Pfam" id="PF00528">
    <property type="entry name" value="BPD_transp_1"/>
    <property type="match status" value="1"/>
</dbReference>
<evidence type="ECO:0000256" key="4">
    <source>
        <dbReference type="ARBA" id="ARBA00022475"/>
    </source>
</evidence>
<comment type="subcellular location">
    <subcellularLocation>
        <location evidence="1">Cell membrane</location>
        <topology evidence="1">Multi-pass membrane protein</topology>
    </subcellularLocation>
</comment>
<proteinExistence type="inferred from homology"/>
<evidence type="ECO:0000256" key="1">
    <source>
        <dbReference type="ARBA" id="ARBA00004651"/>
    </source>
</evidence>
<feature type="transmembrane region" description="Helical" evidence="8">
    <location>
        <begin position="135"/>
        <end position="156"/>
    </location>
</feature>
<evidence type="ECO:0000256" key="7">
    <source>
        <dbReference type="ARBA" id="ARBA00023136"/>
    </source>
</evidence>
<organism evidence="10">
    <name type="scientific">freshwater metagenome</name>
    <dbReference type="NCBI Taxonomy" id="449393"/>
    <lineage>
        <taxon>unclassified sequences</taxon>
        <taxon>metagenomes</taxon>
        <taxon>ecological metagenomes</taxon>
    </lineage>
</organism>
<keyword evidence="5 8" id="KW-0812">Transmembrane</keyword>
<evidence type="ECO:0000256" key="5">
    <source>
        <dbReference type="ARBA" id="ARBA00022692"/>
    </source>
</evidence>
<comment type="similarity">
    <text evidence="2">Belongs to the binding-protein-dependent transport system permease family. CysTW subfamily.</text>
</comment>
<dbReference type="PANTHER" id="PTHR43848">
    <property type="entry name" value="PUTRESCINE TRANSPORT SYSTEM PERMEASE PROTEIN POTI"/>
    <property type="match status" value="1"/>
</dbReference>
<dbReference type="EMBL" id="CAEZWB010000140">
    <property type="protein sequence ID" value="CAB4653940.1"/>
    <property type="molecule type" value="Genomic_DNA"/>
</dbReference>
<evidence type="ECO:0000259" key="9">
    <source>
        <dbReference type="PROSITE" id="PS50928"/>
    </source>
</evidence>
<dbReference type="PROSITE" id="PS50928">
    <property type="entry name" value="ABC_TM1"/>
    <property type="match status" value="1"/>
</dbReference>
<gene>
    <name evidence="10" type="ORF">UFOPK2166_00985</name>
</gene>
<evidence type="ECO:0000256" key="6">
    <source>
        <dbReference type="ARBA" id="ARBA00022989"/>
    </source>
</evidence>
<keyword evidence="3" id="KW-0813">Transport</keyword>
<dbReference type="SUPFAM" id="SSF161098">
    <property type="entry name" value="MetI-like"/>
    <property type="match status" value="1"/>
</dbReference>
<keyword evidence="7 8" id="KW-0472">Membrane</keyword>
<sequence>MMRTRSKVGRWALNIFAGLGLLYLFTPIFFIVAFSFNKPKGNFNIAWQEFTFENWMHPFAEESLTHALRVSLEIAAVSTLISTLLGSLIAVALSRYKFRGSGGINLFLVLPLTTPEIVLGSSLATLFLGQNFIDFGFTTIVIAHIMFQVSFVALTVRARIRGFDWTLEQAAQDLGASPMRTFMKVTLPLILPGILAASLLAFALSIDDFIITFFNSGNVVTFPLQIYGAARVRIPPQINVLASMILFISVAVLLSGTIAGMRKEAAKTSAAKPKRRSLTKSA</sequence>
<evidence type="ECO:0000256" key="3">
    <source>
        <dbReference type="ARBA" id="ARBA00022448"/>
    </source>
</evidence>
<dbReference type="AlphaFoldDB" id="A0A6J6KVT3"/>
<dbReference type="InterPro" id="IPR035906">
    <property type="entry name" value="MetI-like_sf"/>
</dbReference>
<evidence type="ECO:0000256" key="2">
    <source>
        <dbReference type="ARBA" id="ARBA00007069"/>
    </source>
</evidence>
<accession>A0A6J6KVT3</accession>
<dbReference type="GO" id="GO:0055085">
    <property type="term" value="P:transmembrane transport"/>
    <property type="evidence" value="ECO:0007669"/>
    <property type="project" value="InterPro"/>
</dbReference>
<feature type="transmembrane region" description="Helical" evidence="8">
    <location>
        <begin position="234"/>
        <end position="254"/>
    </location>
</feature>
<dbReference type="CDD" id="cd06261">
    <property type="entry name" value="TM_PBP2"/>
    <property type="match status" value="1"/>
</dbReference>
<dbReference type="GO" id="GO:0005886">
    <property type="term" value="C:plasma membrane"/>
    <property type="evidence" value="ECO:0007669"/>
    <property type="project" value="UniProtKB-SubCell"/>
</dbReference>
<feature type="transmembrane region" description="Helical" evidence="8">
    <location>
        <begin position="189"/>
        <end position="214"/>
    </location>
</feature>
<keyword evidence="4" id="KW-1003">Cell membrane</keyword>
<dbReference type="Gene3D" id="1.10.3720.10">
    <property type="entry name" value="MetI-like"/>
    <property type="match status" value="1"/>
</dbReference>
<evidence type="ECO:0000256" key="8">
    <source>
        <dbReference type="SAM" id="Phobius"/>
    </source>
</evidence>
<dbReference type="PANTHER" id="PTHR43848:SF2">
    <property type="entry name" value="PUTRESCINE TRANSPORT SYSTEM PERMEASE PROTEIN POTI"/>
    <property type="match status" value="1"/>
</dbReference>
<feature type="domain" description="ABC transmembrane type-1" evidence="9">
    <location>
        <begin position="68"/>
        <end position="259"/>
    </location>
</feature>
<dbReference type="InterPro" id="IPR000515">
    <property type="entry name" value="MetI-like"/>
</dbReference>
<protein>
    <submittedName>
        <fullName evidence="10">Unannotated protein</fullName>
    </submittedName>
</protein>
<reference evidence="10" key="1">
    <citation type="submission" date="2020-05" db="EMBL/GenBank/DDBJ databases">
        <authorList>
            <person name="Chiriac C."/>
            <person name="Salcher M."/>
            <person name="Ghai R."/>
            <person name="Kavagutti S V."/>
        </authorList>
    </citation>
    <scope>NUCLEOTIDE SEQUENCE</scope>
</reference>